<dbReference type="PANTHER" id="PTHR33452">
    <property type="entry name" value="OXIDOREDUCTASE CATD-RELATED"/>
    <property type="match status" value="1"/>
</dbReference>
<feature type="transmembrane region" description="Helical" evidence="7">
    <location>
        <begin position="71"/>
        <end position="97"/>
    </location>
</feature>
<dbReference type="Pfam" id="PF07681">
    <property type="entry name" value="DoxX"/>
    <property type="match status" value="1"/>
</dbReference>
<evidence type="ECO:0000256" key="6">
    <source>
        <dbReference type="ARBA" id="ARBA00023136"/>
    </source>
</evidence>
<feature type="transmembrane region" description="Helical" evidence="7">
    <location>
        <begin position="44"/>
        <end position="65"/>
    </location>
</feature>
<evidence type="ECO:0000256" key="7">
    <source>
        <dbReference type="SAM" id="Phobius"/>
    </source>
</evidence>
<organism evidence="8 9">
    <name type="scientific">Rhodococcus koreensis</name>
    <dbReference type="NCBI Taxonomy" id="99653"/>
    <lineage>
        <taxon>Bacteria</taxon>
        <taxon>Bacillati</taxon>
        <taxon>Actinomycetota</taxon>
        <taxon>Actinomycetes</taxon>
        <taxon>Mycobacteriales</taxon>
        <taxon>Nocardiaceae</taxon>
        <taxon>Rhodococcus</taxon>
    </lineage>
</organism>
<evidence type="ECO:0000256" key="1">
    <source>
        <dbReference type="ARBA" id="ARBA00004651"/>
    </source>
</evidence>
<dbReference type="PANTHER" id="PTHR33452:SF1">
    <property type="entry name" value="INNER MEMBRANE PROTEIN YPHA-RELATED"/>
    <property type="match status" value="1"/>
</dbReference>
<evidence type="ECO:0000256" key="4">
    <source>
        <dbReference type="ARBA" id="ARBA00022692"/>
    </source>
</evidence>
<feature type="transmembrane region" description="Helical" evidence="7">
    <location>
        <begin position="14"/>
        <end position="32"/>
    </location>
</feature>
<dbReference type="InterPro" id="IPR032808">
    <property type="entry name" value="DoxX"/>
</dbReference>
<evidence type="ECO:0000256" key="3">
    <source>
        <dbReference type="ARBA" id="ARBA00022475"/>
    </source>
</evidence>
<dbReference type="InterPro" id="IPR051907">
    <property type="entry name" value="DoxX-like_oxidoreductase"/>
</dbReference>
<evidence type="ECO:0000313" key="8">
    <source>
        <dbReference type="EMBL" id="SEC19602.1"/>
    </source>
</evidence>
<evidence type="ECO:0000256" key="5">
    <source>
        <dbReference type="ARBA" id="ARBA00022989"/>
    </source>
</evidence>
<evidence type="ECO:0000256" key="2">
    <source>
        <dbReference type="ARBA" id="ARBA00006679"/>
    </source>
</evidence>
<comment type="subcellular location">
    <subcellularLocation>
        <location evidence="1">Cell membrane</location>
        <topology evidence="1">Multi-pass membrane protein</topology>
    </subcellularLocation>
</comment>
<gene>
    <name evidence="8" type="ORF">SAMN04490239_3226</name>
</gene>
<dbReference type="EMBL" id="FNSV01000005">
    <property type="protein sequence ID" value="SEC19602.1"/>
    <property type="molecule type" value="Genomic_DNA"/>
</dbReference>
<accession>A0A1H4QJ67</accession>
<evidence type="ECO:0000313" key="9">
    <source>
        <dbReference type="Proteomes" id="UP000183561"/>
    </source>
</evidence>
<feature type="transmembrane region" description="Helical" evidence="7">
    <location>
        <begin position="109"/>
        <end position="133"/>
    </location>
</feature>
<dbReference type="AlphaFoldDB" id="A0A1H4QJ67"/>
<dbReference type="GO" id="GO:0005886">
    <property type="term" value="C:plasma membrane"/>
    <property type="evidence" value="ECO:0007669"/>
    <property type="project" value="UniProtKB-SubCell"/>
</dbReference>
<protein>
    <submittedName>
        <fullName evidence="8">Putative oxidoreductase</fullName>
    </submittedName>
</protein>
<keyword evidence="9" id="KW-1185">Reference proteome</keyword>
<keyword evidence="5 7" id="KW-1133">Transmembrane helix</keyword>
<name>A0A1H4QJ67_9NOCA</name>
<reference evidence="9" key="1">
    <citation type="submission" date="2016-10" db="EMBL/GenBank/DDBJ databases">
        <authorList>
            <person name="Varghese N."/>
            <person name="Submissions S."/>
        </authorList>
    </citation>
    <scope>NUCLEOTIDE SEQUENCE [LARGE SCALE GENOMIC DNA]</scope>
    <source>
        <strain evidence="9">DSM 44498</strain>
    </source>
</reference>
<proteinExistence type="inferred from homology"/>
<keyword evidence="4 7" id="KW-0812">Transmembrane</keyword>
<keyword evidence="6 7" id="KW-0472">Membrane</keyword>
<comment type="similarity">
    <text evidence="2">Belongs to the DoxX family.</text>
</comment>
<sequence length="151" mass="15488">MKGASMNNPAVRNLGILVARLGIGVIFLAHGWQKAFTNGLDAQTAGFEAMGVPLPGISAFLATWIELIGGIALIVGAAVPVFGILLFLDMVGAFFLVHIDKGIFASEGGYELVLALGVGSLLLAVVGSGRFGVDGLLGDKLPWAAKEPATV</sequence>
<keyword evidence="3" id="KW-1003">Cell membrane</keyword>
<dbReference type="Proteomes" id="UP000183561">
    <property type="component" value="Unassembled WGS sequence"/>
</dbReference>